<reference evidence="2 3" key="1">
    <citation type="submission" date="2018-06" db="EMBL/GenBank/DDBJ databases">
        <title>Pedobacter endophyticus sp. nov., an endophytic bacterium isolated from a leaf of Triticum aestivum.</title>
        <authorList>
            <person name="Zhang L."/>
        </authorList>
    </citation>
    <scope>NUCLEOTIDE SEQUENCE [LARGE SCALE GENOMIC DNA]</scope>
    <source>
        <strain evidence="2 3">CM134L-2</strain>
    </source>
</reference>
<accession>A0A443YZX6</accession>
<name>A0A443YZX6_9SPHI</name>
<dbReference type="EMBL" id="SAYW01000001">
    <property type="protein sequence ID" value="RWU09794.1"/>
    <property type="molecule type" value="Genomic_DNA"/>
</dbReference>
<dbReference type="RefSeq" id="WP_113645234.1">
    <property type="nucleotide sequence ID" value="NZ_QMHN01000001.1"/>
</dbReference>
<protein>
    <submittedName>
        <fullName evidence="2">Uncharacterized protein</fullName>
    </submittedName>
</protein>
<feature type="transmembrane region" description="Helical" evidence="1">
    <location>
        <begin position="70"/>
        <end position="90"/>
    </location>
</feature>
<keyword evidence="1" id="KW-0472">Membrane</keyword>
<dbReference type="OrthoDB" id="753337at2"/>
<dbReference type="Proteomes" id="UP000284120">
    <property type="component" value="Unassembled WGS sequence"/>
</dbReference>
<evidence type="ECO:0000256" key="1">
    <source>
        <dbReference type="SAM" id="Phobius"/>
    </source>
</evidence>
<feature type="transmembrane region" description="Helical" evidence="1">
    <location>
        <begin position="47"/>
        <end position="64"/>
    </location>
</feature>
<keyword evidence="1" id="KW-1133">Transmembrane helix</keyword>
<sequence length="198" mass="22683">MDLQQEWQQMSAEVLAAKQNELVSKFNLDSQSKSLLQDLTFKLKWKLRWIRIIDLPILALALFAERDLKIVLIGVFVLYEIFRFFAVLQFRKIKTSIDFSSSTKQVLEGNLKAITKILSIENLWGYVTAPIAAPIGLLCYQLAVHKTFDNVITQSNFLTQVYILIPVGILIIILGRLMNRSIFKKPIADLKAKIQELS</sequence>
<dbReference type="AlphaFoldDB" id="A0A443YZX6"/>
<organism evidence="2 3">
    <name type="scientific">Pedobacter chitinilyticus</name>
    <dbReference type="NCBI Taxonomy" id="2233776"/>
    <lineage>
        <taxon>Bacteria</taxon>
        <taxon>Pseudomonadati</taxon>
        <taxon>Bacteroidota</taxon>
        <taxon>Sphingobacteriia</taxon>
        <taxon>Sphingobacteriales</taxon>
        <taxon>Sphingobacteriaceae</taxon>
        <taxon>Pedobacter</taxon>
    </lineage>
</organism>
<gene>
    <name evidence="2" type="ORF">DPV69_00150</name>
</gene>
<evidence type="ECO:0000313" key="3">
    <source>
        <dbReference type="Proteomes" id="UP000284120"/>
    </source>
</evidence>
<keyword evidence="3" id="KW-1185">Reference proteome</keyword>
<comment type="caution">
    <text evidence="2">The sequence shown here is derived from an EMBL/GenBank/DDBJ whole genome shotgun (WGS) entry which is preliminary data.</text>
</comment>
<feature type="transmembrane region" description="Helical" evidence="1">
    <location>
        <begin position="123"/>
        <end position="143"/>
    </location>
</feature>
<keyword evidence="1" id="KW-0812">Transmembrane</keyword>
<proteinExistence type="predicted"/>
<feature type="transmembrane region" description="Helical" evidence="1">
    <location>
        <begin position="155"/>
        <end position="175"/>
    </location>
</feature>
<evidence type="ECO:0000313" key="2">
    <source>
        <dbReference type="EMBL" id="RWU09794.1"/>
    </source>
</evidence>